<evidence type="ECO:0008006" key="3">
    <source>
        <dbReference type="Google" id="ProtNLM"/>
    </source>
</evidence>
<name>A0ABQ8TGD7_PERAM</name>
<reference evidence="1 2" key="1">
    <citation type="journal article" date="2022" name="Allergy">
        <title>Genome assembly and annotation of Periplaneta americana reveal a comprehensive cockroach allergen profile.</title>
        <authorList>
            <person name="Wang L."/>
            <person name="Xiong Q."/>
            <person name="Saelim N."/>
            <person name="Wang L."/>
            <person name="Nong W."/>
            <person name="Wan A.T."/>
            <person name="Shi M."/>
            <person name="Liu X."/>
            <person name="Cao Q."/>
            <person name="Hui J.H.L."/>
            <person name="Sookrung N."/>
            <person name="Leung T.F."/>
            <person name="Tungtrongchitr A."/>
            <person name="Tsui S.K.W."/>
        </authorList>
    </citation>
    <scope>NUCLEOTIDE SEQUENCE [LARGE SCALE GENOMIC DNA]</scope>
    <source>
        <strain evidence="1">PWHHKU_190912</strain>
    </source>
</reference>
<proteinExistence type="predicted"/>
<sequence length="255" mass="27910">MADLCEGGNEPAGFIKSFVNSYGHHALSFVMSKGRLSRHSSLNDIIKRALTSSGVPSILEPSGISRSDGKRPDDLTLVQWRVGKSLIWDSTCVDTLAPSHLSSTSKTPGCVAESAAVIRHHKYKHIADNYIFVPFAAETFGSWRSEAKALISTIGRSLVQLSGDPRSSQYLRQRIGTAIQRGNATSILASFPEGTWFRERYCDDTPLAGQRQIQIERSLTPVSERVEVVGRKREKSTASHNVLVSRIFAAAALNP</sequence>
<organism evidence="1 2">
    <name type="scientific">Periplaneta americana</name>
    <name type="common">American cockroach</name>
    <name type="synonym">Blatta americana</name>
    <dbReference type="NCBI Taxonomy" id="6978"/>
    <lineage>
        <taxon>Eukaryota</taxon>
        <taxon>Metazoa</taxon>
        <taxon>Ecdysozoa</taxon>
        <taxon>Arthropoda</taxon>
        <taxon>Hexapoda</taxon>
        <taxon>Insecta</taxon>
        <taxon>Pterygota</taxon>
        <taxon>Neoptera</taxon>
        <taxon>Polyneoptera</taxon>
        <taxon>Dictyoptera</taxon>
        <taxon>Blattodea</taxon>
        <taxon>Blattoidea</taxon>
        <taxon>Blattidae</taxon>
        <taxon>Blattinae</taxon>
        <taxon>Periplaneta</taxon>
    </lineage>
</organism>
<evidence type="ECO:0000313" key="2">
    <source>
        <dbReference type="Proteomes" id="UP001148838"/>
    </source>
</evidence>
<dbReference type="EMBL" id="JAJSOF020000009">
    <property type="protein sequence ID" value="KAJ4445708.1"/>
    <property type="molecule type" value="Genomic_DNA"/>
</dbReference>
<comment type="caution">
    <text evidence="1">The sequence shown here is derived from an EMBL/GenBank/DDBJ whole genome shotgun (WGS) entry which is preliminary data.</text>
</comment>
<protein>
    <recommendedName>
        <fullName evidence="3">MACPF domain-containing protein</fullName>
    </recommendedName>
</protein>
<keyword evidence="2" id="KW-1185">Reference proteome</keyword>
<gene>
    <name evidence="1" type="ORF">ANN_12393</name>
</gene>
<dbReference type="Proteomes" id="UP001148838">
    <property type="component" value="Unassembled WGS sequence"/>
</dbReference>
<evidence type="ECO:0000313" key="1">
    <source>
        <dbReference type="EMBL" id="KAJ4445708.1"/>
    </source>
</evidence>
<dbReference type="PANTHER" id="PTHR48462">
    <property type="entry name" value="PROTEIN, PUTATIVE-RELATED"/>
    <property type="match status" value="1"/>
</dbReference>
<dbReference type="PANTHER" id="PTHR48462:SF1">
    <property type="entry name" value="PROTEIN, PUTATIVE-RELATED"/>
    <property type="match status" value="1"/>
</dbReference>
<accession>A0ABQ8TGD7</accession>